<organism evidence="11 12">
    <name type="scientific">Novimethylophilus kurashikiensis</name>
    <dbReference type="NCBI Taxonomy" id="1825523"/>
    <lineage>
        <taxon>Bacteria</taxon>
        <taxon>Pseudomonadati</taxon>
        <taxon>Pseudomonadota</taxon>
        <taxon>Betaproteobacteria</taxon>
        <taxon>Nitrosomonadales</taxon>
        <taxon>Methylophilaceae</taxon>
        <taxon>Novimethylophilus</taxon>
    </lineage>
</organism>
<evidence type="ECO:0000256" key="2">
    <source>
        <dbReference type="ARBA" id="ARBA00008914"/>
    </source>
</evidence>
<dbReference type="Pfam" id="PF13677">
    <property type="entry name" value="MotB_plug"/>
    <property type="match status" value="1"/>
</dbReference>
<gene>
    <name evidence="11" type="primary">motB</name>
    <name evidence="11" type="ORF">NMK_0561</name>
</gene>
<sequence>MAEDNTQPIIVKKIKKGGHGHHGGAWKIAYADFVTAMMAFFLLMWLLGSTTKEQKQAISDYFNNPSPIMGPGGASTSMIKVGGGKDVTYSEGDTKRGSNEKDVAKEVQAQKSEVGQITQDDKQRLLDLKKELEKEIDASEALKPFKDQLLLEITKEGLRVQIIDKENRPMFSSGSAIMQPYAVGILKEIGKVINHVPNRISLSGHTDATPYSKFNNLYTNWELSADRANASRRALINGGMDEDKVARVVGLSSAVLFDKENPNNPINRRISIIVLNKETEDAILHDEGKLDQTTSDANKASNAQPAVPEAPSAAPQPQNNTSEPPSKPAQTSKPINSSSKAVPADAVAAAAAASAAASAAAKH</sequence>
<dbReference type="GO" id="GO:0005886">
    <property type="term" value="C:plasma membrane"/>
    <property type="evidence" value="ECO:0007669"/>
    <property type="project" value="UniProtKB-SubCell"/>
</dbReference>
<dbReference type="AlphaFoldDB" id="A0A2R5F7Z2"/>
<dbReference type="InterPro" id="IPR036737">
    <property type="entry name" value="OmpA-like_sf"/>
</dbReference>
<evidence type="ECO:0000256" key="7">
    <source>
        <dbReference type="PROSITE-ProRule" id="PRU00473"/>
    </source>
</evidence>
<feature type="compositionally biased region" description="Polar residues" evidence="8">
    <location>
        <begin position="291"/>
        <end position="304"/>
    </location>
</feature>
<dbReference type="InterPro" id="IPR050330">
    <property type="entry name" value="Bact_OuterMem_StrucFunc"/>
</dbReference>
<dbReference type="InterPro" id="IPR025713">
    <property type="entry name" value="MotB-like_N_dom"/>
</dbReference>
<comment type="subcellular location">
    <subcellularLocation>
        <location evidence="1">Cell membrane</location>
        <topology evidence="1">Single-pass membrane protein</topology>
    </subcellularLocation>
</comment>
<dbReference type="RefSeq" id="WP_109014235.1">
    <property type="nucleotide sequence ID" value="NZ_BDOQ01000002.1"/>
</dbReference>
<feature type="compositionally biased region" description="Low complexity" evidence="8">
    <location>
        <begin position="337"/>
        <end position="363"/>
    </location>
</feature>
<dbReference type="CDD" id="cd07185">
    <property type="entry name" value="OmpA_C-like"/>
    <property type="match status" value="1"/>
</dbReference>
<dbReference type="OrthoDB" id="9809186at2"/>
<name>A0A2R5F7Z2_9PROT</name>
<dbReference type="Proteomes" id="UP000245081">
    <property type="component" value="Unassembled WGS sequence"/>
</dbReference>
<dbReference type="SUPFAM" id="SSF103088">
    <property type="entry name" value="OmpA-like"/>
    <property type="match status" value="1"/>
</dbReference>
<comment type="similarity">
    <text evidence="2">Belongs to the MotB family.</text>
</comment>
<comment type="caution">
    <text evidence="11">The sequence shown here is derived from an EMBL/GenBank/DDBJ whole genome shotgun (WGS) entry which is preliminary data.</text>
</comment>
<dbReference type="Pfam" id="PF00691">
    <property type="entry name" value="OmpA"/>
    <property type="match status" value="1"/>
</dbReference>
<feature type="region of interest" description="Disordered" evidence="8">
    <location>
        <begin position="288"/>
        <end position="363"/>
    </location>
</feature>
<keyword evidence="6 7" id="KW-0472">Membrane</keyword>
<dbReference type="PANTHER" id="PTHR30329:SF21">
    <property type="entry name" value="LIPOPROTEIN YIAD-RELATED"/>
    <property type="match status" value="1"/>
</dbReference>
<reference evidence="11 12" key="1">
    <citation type="journal article" date="2018" name="Environ. Microbiol.">
        <title>Isolation and genomic characterization of Novimethylophilus kurashikiensis gen. nov. sp. nov., a new lanthanide-dependent methylotrophic species of Methylophilaceae.</title>
        <authorList>
            <person name="Lv H."/>
            <person name="Sahin N."/>
            <person name="Tani A."/>
        </authorList>
    </citation>
    <scope>NUCLEOTIDE SEQUENCE [LARGE SCALE GENOMIC DNA]</scope>
    <source>
        <strain evidence="11 12">La2-4</strain>
    </source>
</reference>
<feature type="domain" description="OmpA-like" evidence="10">
    <location>
        <begin position="158"/>
        <end position="278"/>
    </location>
</feature>
<accession>A0A2R5F7Z2</accession>
<dbReference type="PANTHER" id="PTHR30329">
    <property type="entry name" value="STATOR ELEMENT OF FLAGELLAR MOTOR COMPLEX"/>
    <property type="match status" value="1"/>
</dbReference>
<evidence type="ECO:0000256" key="4">
    <source>
        <dbReference type="ARBA" id="ARBA00022692"/>
    </source>
</evidence>
<evidence type="ECO:0000256" key="3">
    <source>
        <dbReference type="ARBA" id="ARBA00022475"/>
    </source>
</evidence>
<evidence type="ECO:0000259" key="10">
    <source>
        <dbReference type="PROSITE" id="PS51123"/>
    </source>
</evidence>
<evidence type="ECO:0000256" key="1">
    <source>
        <dbReference type="ARBA" id="ARBA00004162"/>
    </source>
</evidence>
<feature type="compositionally biased region" description="Polar residues" evidence="8">
    <location>
        <begin position="315"/>
        <end position="336"/>
    </location>
</feature>
<dbReference type="NCBIfam" id="NF006548">
    <property type="entry name" value="PRK09041.1"/>
    <property type="match status" value="1"/>
</dbReference>
<feature type="transmembrane region" description="Helical" evidence="9">
    <location>
        <begin position="28"/>
        <end position="47"/>
    </location>
</feature>
<keyword evidence="4 9" id="KW-0812">Transmembrane</keyword>
<evidence type="ECO:0000256" key="9">
    <source>
        <dbReference type="SAM" id="Phobius"/>
    </source>
</evidence>
<keyword evidence="12" id="KW-1185">Reference proteome</keyword>
<dbReference type="Gene3D" id="3.30.1330.60">
    <property type="entry name" value="OmpA-like domain"/>
    <property type="match status" value="1"/>
</dbReference>
<evidence type="ECO:0000256" key="8">
    <source>
        <dbReference type="SAM" id="MobiDB-lite"/>
    </source>
</evidence>
<dbReference type="InterPro" id="IPR006665">
    <property type="entry name" value="OmpA-like"/>
</dbReference>
<keyword evidence="3" id="KW-1003">Cell membrane</keyword>
<evidence type="ECO:0000256" key="5">
    <source>
        <dbReference type="ARBA" id="ARBA00022989"/>
    </source>
</evidence>
<protein>
    <submittedName>
        <fullName evidence="11">Chemotaxis protein MotB</fullName>
    </submittedName>
</protein>
<keyword evidence="5 9" id="KW-1133">Transmembrane helix</keyword>
<evidence type="ECO:0000256" key="6">
    <source>
        <dbReference type="ARBA" id="ARBA00023136"/>
    </source>
</evidence>
<dbReference type="EMBL" id="BDOQ01000002">
    <property type="protein sequence ID" value="GBG13023.1"/>
    <property type="molecule type" value="Genomic_DNA"/>
</dbReference>
<evidence type="ECO:0000313" key="12">
    <source>
        <dbReference type="Proteomes" id="UP000245081"/>
    </source>
</evidence>
<evidence type="ECO:0000313" key="11">
    <source>
        <dbReference type="EMBL" id="GBG13023.1"/>
    </source>
</evidence>
<dbReference type="PROSITE" id="PS51123">
    <property type="entry name" value="OMPA_2"/>
    <property type="match status" value="1"/>
</dbReference>
<proteinExistence type="inferred from homology"/>